<evidence type="ECO:0000259" key="1">
    <source>
        <dbReference type="Pfam" id="PF07752"/>
    </source>
</evidence>
<dbReference type="NCBIfam" id="TIGR01567">
    <property type="entry name" value="S_layer_rel_Mac"/>
    <property type="match status" value="1"/>
</dbReference>
<dbReference type="Pfam" id="PF07752">
    <property type="entry name" value="S-layer"/>
    <property type="match status" value="2"/>
</dbReference>
<dbReference type="AlphaFoldDB" id="A0A1H9YJS2"/>
<organism evidence="2 3">
    <name type="scientific">Methanococcoides vulcani</name>
    <dbReference type="NCBI Taxonomy" id="1353158"/>
    <lineage>
        <taxon>Archaea</taxon>
        <taxon>Methanobacteriati</taxon>
        <taxon>Methanobacteriota</taxon>
        <taxon>Stenosarchaea group</taxon>
        <taxon>Methanomicrobia</taxon>
        <taxon>Methanosarcinales</taxon>
        <taxon>Methanosarcinaceae</taxon>
        <taxon>Methanococcoides</taxon>
    </lineage>
</organism>
<protein>
    <submittedName>
        <fullName evidence="2">S-layer family duplication domain-containing protein</fullName>
    </submittedName>
</protein>
<dbReference type="Proteomes" id="UP000243338">
    <property type="component" value="Unassembled WGS sequence"/>
</dbReference>
<dbReference type="EMBL" id="FOHQ01000001">
    <property type="protein sequence ID" value="SES68834.1"/>
    <property type="molecule type" value="Genomic_DNA"/>
</dbReference>
<keyword evidence="3" id="KW-1185">Reference proteome</keyword>
<evidence type="ECO:0000313" key="3">
    <source>
        <dbReference type="Proteomes" id="UP000243338"/>
    </source>
</evidence>
<feature type="domain" description="S-layer family duplication" evidence="1">
    <location>
        <begin position="42"/>
        <end position="263"/>
    </location>
</feature>
<name>A0A1H9YJS2_9EURY</name>
<reference evidence="3" key="1">
    <citation type="submission" date="2016-10" db="EMBL/GenBank/DDBJ databases">
        <authorList>
            <person name="Varghese N."/>
            <person name="Submissions S."/>
        </authorList>
    </citation>
    <scope>NUCLEOTIDE SEQUENCE [LARGE SCALE GENOMIC DNA]</scope>
    <source>
        <strain evidence="3">SLH 33</strain>
    </source>
</reference>
<feature type="domain" description="S-layer family duplication" evidence="1">
    <location>
        <begin position="293"/>
        <end position="534"/>
    </location>
</feature>
<evidence type="ECO:0000313" key="2">
    <source>
        <dbReference type="EMBL" id="SES68834.1"/>
    </source>
</evidence>
<accession>A0A1H9YJS2</accession>
<dbReference type="Gene3D" id="2.60.98.40">
    <property type="match status" value="2"/>
</dbReference>
<proteinExistence type="predicted"/>
<sequence>MLGKNPFKGRIGSGIMSLMILLSLVSVGAAMEERGPISSIESGESVIIDAAGFPGFYYSTSSGTYYETLMLNFSEDGRVDVGDATYTLKISYGSTALLGDKYKVLNAGNQDLLLSKSLVSYGKRTLEIGQDYALGEEYKLVLKDMNKDGGLFELQKNSVPVSTQVLKEGEKFEYKTKINGTEYKTITATVEWIMFGESPTARLKSVTQYSENPIEIKVGDMYGEFKVTNIEKKKIELKNTVPIDLQPGREVSILDDFIKFKVAKNVYRAYPYTQNDDVKKYDVRGTAFNPKYATSFSWTADNFGSFFYDLEHDLSTEQMDLTVNTATENVEKGDLVYESTPVKIPYKNPEMMNCQKEYFKNGYYVMGWQGDKFAALGSAGRLSKIIMDSDEDKILKVGEEWDLGEGYTLTIKDISANSVYTCLSKNNIPVHSTVIKPGESADIGTHTLIYTRNIDDVDVPIVSVYFKNVFRADTNLVELKYPLHFSDSPLEIDIGDEIGELKVTHNDEKLRLENKRKLHLDGKVEITDDMWLRVLSSKFILYPYISRVECGELIIHEQSLPVITLEEYLMGA</sequence>
<gene>
    <name evidence="2" type="ORF">SAMN04488587_0591</name>
</gene>
<dbReference type="Gene3D" id="2.60.40.4190">
    <property type="match status" value="2"/>
</dbReference>
<dbReference type="STRING" id="1353158.SAMN04488587_0591"/>
<dbReference type="InterPro" id="IPR006457">
    <property type="entry name" value="S_layer-rel_Mac"/>
</dbReference>
<dbReference type="RefSeq" id="WP_091688790.1">
    <property type="nucleotide sequence ID" value="NZ_CAAGSJ010000003.1"/>
</dbReference>